<dbReference type="Proteomes" id="UP001236559">
    <property type="component" value="Unassembled WGS sequence"/>
</dbReference>
<dbReference type="InterPro" id="IPR038657">
    <property type="entry name" value="Ribosomal_bL19_sf"/>
</dbReference>
<dbReference type="InterPro" id="IPR018257">
    <property type="entry name" value="Ribosomal_bL19_CS"/>
</dbReference>
<dbReference type="NCBIfam" id="TIGR01024">
    <property type="entry name" value="rplS_bact"/>
    <property type="match status" value="1"/>
</dbReference>
<comment type="function">
    <text evidence="1 6 7">This protein is located at the 30S-50S ribosomal subunit interface and may play a role in the structure and function of the aminoacyl-tRNA binding site.</text>
</comment>
<evidence type="ECO:0000256" key="6">
    <source>
        <dbReference type="HAMAP-Rule" id="MF_00402"/>
    </source>
</evidence>
<evidence type="ECO:0000313" key="8">
    <source>
        <dbReference type="EMBL" id="MDQ0274125.1"/>
    </source>
</evidence>
<dbReference type="SUPFAM" id="SSF50104">
    <property type="entry name" value="Translation proteins SH3-like domain"/>
    <property type="match status" value="1"/>
</dbReference>
<evidence type="ECO:0000256" key="5">
    <source>
        <dbReference type="ARBA" id="ARBA00035171"/>
    </source>
</evidence>
<evidence type="ECO:0000256" key="1">
    <source>
        <dbReference type="ARBA" id="ARBA00002349"/>
    </source>
</evidence>
<dbReference type="EMBL" id="JAUSTN010000001">
    <property type="protein sequence ID" value="MDQ0274125.1"/>
    <property type="molecule type" value="Genomic_DNA"/>
</dbReference>
<evidence type="ECO:0000256" key="4">
    <source>
        <dbReference type="ARBA" id="ARBA00023274"/>
    </source>
</evidence>
<keyword evidence="4 6" id="KW-0687">Ribonucleoprotein</keyword>
<dbReference type="Pfam" id="PF01245">
    <property type="entry name" value="Ribosomal_L19"/>
    <property type="match status" value="1"/>
</dbReference>
<dbReference type="Gene3D" id="2.30.30.790">
    <property type="match status" value="1"/>
</dbReference>
<dbReference type="InterPro" id="IPR001857">
    <property type="entry name" value="Ribosomal_bL19"/>
</dbReference>
<accession>A0ABU0ASX4</accession>
<keyword evidence="9" id="KW-1185">Reference proteome</keyword>
<dbReference type="PANTHER" id="PTHR15680">
    <property type="entry name" value="RIBOSOMAL PROTEIN L19"/>
    <property type="match status" value="1"/>
</dbReference>
<dbReference type="GO" id="GO:0005840">
    <property type="term" value="C:ribosome"/>
    <property type="evidence" value="ECO:0007669"/>
    <property type="project" value="UniProtKB-KW"/>
</dbReference>
<dbReference type="PIRSF" id="PIRSF002191">
    <property type="entry name" value="Ribosomal_L19"/>
    <property type="match status" value="1"/>
</dbReference>
<dbReference type="RefSeq" id="WP_023056339.1">
    <property type="nucleotide sequence ID" value="NZ_JAUSTN010000001.1"/>
</dbReference>
<dbReference type="InterPro" id="IPR008991">
    <property type="entry name" value="Translation_prot_SH3-like_sf"/>
</dbReference>
<dbReference type="PANTHER" id="PTHR15680:SF9">
    <property type="entry name" value="LARGE RIBOSOMAL SUBUNIT PROTEIN BL19M"/>
    <property type="match status" value="1"/>
</dbReference>
<protein>
    <recommendedName>
        <fullName evidence="5 6">Large ribosomal subunit protein bL19</fullName>
    </recommendedName>
</protein>
<name>A0ABU0ASX4_9FIRM</name>
<dbReference type="HAMAP" id="MF_00402">
    <property type="entry name" value="Ribosomal_bL19"/>
    <property type="match status" value="1"/>
</dbReference>
<dbReference type="PRINTS" id="PR00061">
    <property type="entry name" value="RIBOSOMALL19"/>
</dbReference>
<sequence>MDIIRAIEQEQLRSDLPNFNVGDTLQVHYRIIEGSRERIQVFEGTVIKIQGQGVRRTFTVRRISYGSGVERTFVLNSPRISKLVVSRKGKVRRAKLFYLRDRQGKAAKVKEKVNF</sequence>
<keyword evidence="3 6" id="KW-0689">Ribosomal protein</keyword>
<proteinExistence type="inferred from homology"/>
<dbReference type="PROSITE" id="PS01015">
    <property type="entry name" value="RIBOSOMAL_L19"/>
    <property type="match status" value="1"/>
</dbReference>
<reference evidence="8 9" key="1">
    <citation type="submission" date="2023-07" db="EMBL/GenBank/DDBJ databases">
        <title>Genomic Encyclopedia of Type Strains, Phase IV (KMG-IV): sequencing the most valuable type-strain genomes for metagenomic binning, comparative biology and taxonomic classification.</title>
        <authorList>
            <person name="Goeker M."/>
        </authorList>
    </citation>
    <scope>NUCLEOTIDE SEQUENCE [LARGE SCALE GENOMIC DNA]</scope>
    <source>
        <strain evidence="8 9">DSM 22616</strain>
    </source>
</reference>
<organism evidence="8 9">
    <name type="scientific">Peptoniphilus koenoeneniae</name>
    <dbReference type="NCBI Taxonomy" id="507751"/>
    <lineage>
        <taxon>Bacteria</taxon>
        <taxon>Bacillati</taxon>
        <taxon>Bacillota</taxon>
        <taxon>Tissierellia</taxon>
        <taxon>Tissierellales</taxon>
        <taxon>Peptoniphilaceae</taxon>
        <taxon>Peptoniphilus</taxon>
    </lineage>
</organism>
<evidence type="ECO:0000256" key="3">
    <source>
        <dbReference type="ARBA" id="ARBA00022980"/>
    </source>
</evidence>
<evidence type="ECO:0000256" key="2">
    <source>
        <dbReference type="ARBA" id="ARBA00005781"/>
    </source>
</evidence>
<gene>
    <name evidence="6" type="primary">rplS</name>
    <name evidence="8" type="ORF">J2S72_000121</name>
</gene>
<comment type="caution">
    <text evidence="8">The sequence shown here is derived from an EMBL/GenBank/DDBJ whole genome shotgun (WGS) entry which is preliminary data.</text>
</comment>
<evidence type="ECO:0000256" key="7">
    <source>
        <dbReference type="RuleBase" id="RU000559"/>
    </source>
</evidence>
<evidence type="ECO:0000313" key="9">
    <source>
        <dbReference type="Proteomes" id="UP001236559"/>
    </source>
</evidence>
<comment type="similarity">
    <text evidence="2 6 7">Belongs to the bacterial ribosomal protein bL19 family.</text>
</comment>